<dbReference type="PANTHER" id="PTHR33327:SF3">
    <property type="entry name" value="RNA-DIRECTED DNA POLYMERASE"/>
    <property type="match status" value="1"/>
</dbReference>
<dbReference type="Proteomes" id="UP000515180">
    <property type="component" value="Unplaced"/>
</dbReference>
<dbReference type="OrthoDB" id="6260718at2759"/>
<keyword evidence="3" id="KW-1185">Reference proteome</keyword>
<dbReference type="Pfam" id="PF23055">
    <property type="entry name" value="DUF7041"/>
    <property type="match status" value="1"/>
</dbReference>
<organism evidence="3 4">
    <name type="scientific">Bombus impatiens</name>
    <name type="common">Bumblebee</name>
    <dbReference type="NCBI Taxonomy" id="132113"/>
    <lineage>
        <taxon>Eukaryota</taxon>
        <taxon>Metazoa</taxon>
        <taxon>Ecdysozoa</taxon>
        <taxon>Arthropoda</taxon>
        <taxon>Hexapoda</taxon>
        <taxon>Insecta</taxon>
        <taxon>Pterygota</taxon>
        <taxon>Neoptera</taxon>
        <taxon>Endopterygota</taxon>
        <taxon>Hymenoptera</taxon>
        <taxon>Apocrita</taxon>
        <taxon>Aculeata</taxon>
        <taxon>Apoidea</taxon>
        <taxon>Anthophila</taxon>
        <taxon>Apidae</taxon>
        <taxon>Bombus</taxon>
        <taxon>Pyrobombus</taxon>
    </lineage>
</organism>
<dbReference type="InterPro" id="IPR055469">
    <property type="entry name" value="DUF7041"/>
</dbReference>
<name>A0A6P6FFF9_BOMIM</name>
<dbReference type="KEGG" id="bim:112213177"/>
<dbReference type="AlphaFoldDB" id="A0A6P6FFF9"/>
<feature type="compositionally biased region" description="Basic and acidic residues" evidence="1">
    <location>
        <begin position="342"/>
        <end position="351"/>
    </location>
</feature>
<reference evidence="4" key="1">
    <citation type="submission" date="2025-08" db="UniProtKB">
        <authorList>
            <consortium name="RefSeq"/>
        </authorList>
    </citation>
    <scope>IDENTIFICATION</scope>
</reference>
<accession>A0A6P6FFF9</accession>
<protein>
    <submittedName>
        <fullName evidence="4">Uncharacterized protein LOC112213177</fullName>
    </submittedName>
</protein>
<feature type="domain" description="DUF7041" evidence="2">
    <location>
        <begin position="26"/>
        <end position="99"/>
    </location>
</feature>
<sequence>MYNNAHSERTTAAGDNVVSINVPFRMPPIWPDKVDLWFRILEVQFENFGITGDQEKFQAVIMNLDESHLSLIRDVFDVSPATGRYAHVKMELMNRLGELDARRRILENEQMGDRKPSQFYHDLKSLAVNLLADDVILTMWEGRLPPPVRNILASVQNSDPESRTEIADKIYEAILESRQIAAPSAGRLPAITLPPDQNSGVGDATAAFNSITELLARFETDMREMLAQVAEQRSNEHRIRTAFKKDLNATAAEMVYDTGIRLPTEFFASTMQQANTEFANRLKEQIEKIRSHPITRHVSLDRLKPAFTVSDDIEQQQLETSAGTHDMFIQVKTTTTQNTERAQQREDDSRSRTSQKVGLLLPKLV</sequence>
<dbReference type="PANTHER" id="PTHR33327">
    <property type="entry name" value="ENDONUCLEASE"/>
    <property type="match status" value="1"/>
</dbReference>
<dbReference type="GeneID" id="112213177"/>
<evidence type="ECO:0000256" key="1">
    <source>
        <dbReference type="SAM" id="MobiDB-lite"/>
    </source>
</evidence>
<gene>
    <name evidence="4" type="primary">LOC112213177</name>
</gene>
<evidence type="ECO:0000313" key="4">
    <source>
        <dbReference type="RefSeq" id="XP_024224792.1"/>
    </source>
</evidence>
<dbReference type="RefSeq" id="XP_024224792.1">
    <property type="nucleotide sequence ID" value="XM_024369024.1"/>
</dbReference>
<evidence type="ECO:0000259" key="2">
    <source>
        <dbReference type="Pfam" id="PF23055"/>
    </source>
</evidence>
<proteinExistence type="predicted"/>
<feature type="region of interest" description="Disordered" evidence="1">
    <location>
        <begin position="334"/>
        <end position="356"/>
    </location>
</feature>
<evidence type="ECO:0000313" key="3">
    <source>
        <dbReference type="Proteomes" id="UP000515180"/>
    </source>
</evidence>